<accession>A0A0R3MYA3</accession>
<gene>
    <name evidence="1" type="ORF">CQ14_00015</name>
</gene>
<evidence type="ECO:0000313" key="2">
    <source>
        <dbReference type="Proteomes" id="UP000051660"/>
    </source>
</evidence>
<sequence length="89" mass="9845">MWHQVVEIRQMSAQEIWKNGSRRFASGDAVLRHPNGSIDIGAYAAIAHRERAAALMSSLWSAVRPIRDVWAAIAVRRAHQRTAAGKPCG</sequence>
<dbReference type="EMBL" id="LLYB01000071">
    <property type="protein sequence ID" value="KRR22736.1"/>
    <property type="molecule type" value="Genomic_DNA"/>
</dbReference>
<evidence type="ECO:0000313" key="1">
    <source>
        <dbReference type="EMBL" id="KRR22736.1"/>
    </source>
</evidence>
<dbReference type="AlphaFoldDB" id="A0A0R3MYA3"/>
<comment type="caution">
    <text evidence="1">The sequence shown here is derived from an EMBL/GenBank/DDBJ whole genome shotgun (WGS) entry which is preliminary data.</text>
</comment>
<name>A0A0R3MYA3_9BRAD</name>
<protein>
    <submittedName>
        <fullName evidence="1">Uncharacterized protein</fullName>
    </submittedName>
</protein>
<reference evidence="1 2" key="1">
    <citation type="submission" date="2014-03" db="EMBL/GenBank/DDBJ databases">
        <title>Bradyrhizobium valentinum sp. nov., isolated from effective nodules of Lupinus mariae-josephae, a lupine endemic of basic-lime soils in Eastern Spain.</title>
        <authorList>
            <person name="Duran D."/>
            <person name="Rey L."/>
            <person name="Navarro A."/>
            <person name="Busquets A."/>
            <person name="Imperial J."/>
            <person name="Ruiz-Argueso T."/>
        </authorList>
    </citation>
    <scope>NUCLEOTIDE SEQUENCE [LARGE SCALE GENOMIC DNA]</scope>
    <source>
        <strain evidence="1 2">CCBAU 23086</strain>
    </source>
</reference>
<organism evidence="1 2">
    <name type="scientific">Bradyrhizobium lablabi</name>
    <dbReference type="NCBI Taxonomy" id="722472"/>
    <lineage>
        <taxon>Bacteria</taxon>
        <taxon>Pseudomonadati</taxon>
        <taxon>Pseudomonadota</taxon>
        <taxon>Alphaproteobacteria</taxon>
        <taxon>Hyphomicrobiales</taxon>
        <taxon>Nitrobacteraceae</taxon>
        <taxon>Bradyrhizobium</taxon>
    </lineage>
</organism>
<proteinExistence type="predicted"/>
<dbReference type="Proteomes" id="UP000051660">
    <property type="component" value="Unassembled WGS sequence"/>
</dbReference>